<dbReference type="EMBL" id="BAABDU010000011">
    <property type="protein sequence ID" value="GAA3783773.1"/>
    <property type="molecule type" value="Genomic_DNA"/>
</dbReference>
<evidence type="ECO:0000313" key="3">
    <source>
        <dbReference type="Proteomes" id="UP001500748"/>
    </source>
</evidence>
<dbReference type="SUPFAM" id="SSF54637">
    <property type="entry name" value="Thioesterase/thiol ester dehydrase-isomerase"/>
    <property type="match status" value="1"/>
</dbReference>
<accession>A0ABP7H5J5</accession>
<keyword evidence="3" id="KW-1185">Reference proteome</keyword>
<dbReference type="InterPro" id="IPR052342">
    <property type="entry name" value="MCH/BMMD"/>
</dbReference>
<name>A0ABP7H5J5_9FLAO</name>
<comment type="caution">
    <text evidence="2">The sequence shown here is derived from an EMBL/GenBank/DDBJ whole genome shotgun (WGS) entry which is preliminary data.</text>
</comment>
<organism evidence="2 3">
    <name type="scientific">Flavobacterium ginsengiterrae</name>
    <dbReference type="NCBI Taxonomy" id="871695"/>
    <lineage>
        <taxon>Bacteria</taxon>
        <taxon>Pseudomonadati</taxon>
        <taxon>Bacteroidota</taxon>
        <taxon>Flavobacteriia</taxon>
        <taxon>Flavobacteriales</taxon>
        <taxon>Flavobacteriaceae</taxon>
        <taxon>Flavobacterium</taxon>
    </lineage>
</organism>
<reference evidence="3" key="1">
    <citation type="journal article" date="2019" name="Int. J. Syst. Evol. Microbiol.">
        <title>The Global Catalogue of Microorganisms (GCM) 10K type strain sequencing project: providing services to taxonomists for standard genome sequencing and annotation.</title>
        <authorList>
            <consortium name="The Broad Institute Genomics Platform"/>
            <consortium name="The Broad Institute Genome Sequencing Center for Infectious Disease"/>
            <person name="Wu L."/>
            <person name="Ma J."/>
        </authorList>
    </citation>
    <scope>NUCLEOTIDE SEQUENCE [LARGE SCALE GENOMIC DNA]</scope>
    <source>
        <strain evidence="3">JCM 17337</strain>
    </source>
</reference>
<proteinExistence type="predicted"/>
<dbReference type="InterPro" id="IPR002539">
    <property type="entry name" value="MaoC-like_dom"/>
</dbReference>
<dbReference type="PANTHER" id="PTHR43664:SF1">
    <property type="entry name" value="BETA-METHYLMALYL-COA DEHYDRATASE"/>
    <property type="match status" value="1"/>
</dbReference>
<feature type="domain" description="MaoC-like" evidence="1">
    <location>
        <begin position="40"/>
        <end position="145"/>
    </location>
</feature>
<dbReference type="Pfam" id="PF01575">
    <property type="entry name" value="MaoC_dehydratas"/>
    <property type="match status" value="1"/>
</dbReference>
<evidence type="ECO:0000313" key="2">
    <source>
        <dbReference type="EMBL" id="GAA3783773.1"/>
    </source>
</evidence>
<sequence>MHSLLLKLSYITYMVQNQKTKNMYFKSTFFEDYQLNDKRVTLGRTITETDFVVHAGHTGDFFPHHMDEEWCKTQPFGQRIAHGTMVFAIGIGLTASEINPEAFSRGYDKMRFVKPVHIGDTIHSEITISEKGEAKNPEMGTVTEHVEIINQRGEVVLVCDHLLLVKKK</sequence>
<evidence type="ECO:0000259" key="1">
    <source>
        <dbReference type="Pfam" id="PF01575"/>
    </source>
</evidence>
<dbReference type="Gene3D" id="3.10.129.10">
    <property type="entry name" value="Hotdog Thioesterase"/>
    <property type="match status" value="1"/>
</dbReference>
<dbReference type="PANTHER" id="PTHR43664">
    <property type="entry name" value="MONOAMINE OXIDASE-RELATED"/>
    <property type="match status" value="1"/>
</dbReference>
<protein>
    <submittedName>
        <fullName evidence="2">MaoC/PaaZ C-terminal domain-containing protein</fullName>
    </submittedName>
</protein>
<dbReference type="Proteomes" id="UP001500748">
    <property type="component" value="Unassembled WGS sequence"/>
</dbReference>
<dbReference type="InterPro" id="IPR029069">
    <property type="entry name" value="HotDog_dom_sf"/>
</dbReference>
<gene>
    <name evidence="2" type="ORF">GCM10022423_45910</name>
</gene>